<feature type="transmembrane region" description="Helical" evidence="1">
    <location>
        <begin position="260"/>
        <end position="281"/>
    </location>
</feature>
<keyword evidence="4" id="KW-1185">Reference proteome</keyword>
<feature type="transmembrane region" description="Helical" evidence="1">
    <location>
        <begin position="140"/>
        <end position="167"/>
    </location>
</feature>
<dbReference type="RefSeq" id="WP_102950367.1">
    <property type="nucleotide sequence ID" value="NZ_CP024847.1"/>
</dbReference>
<feature type="transmembrane region" description="Helical" evidence="1">
    <location>
        <begin position="235"/>
        <end position="253"/>
    </location>
</feature>
<proteinExistence type="predicted"/>
<feature type="transmembrane region" description="Helical" evidence="1">
    <location>
        <begin position="210"/>
        <end position="229"/>
    </location>
</feature>
<dbReference type="EMBL" id="CP024847">
    <property type="protein sequence ID" value="AUR51067.1"/>
    <property type="molecule type" value="Genomic_DNA"/>
</dbReference>
<evidence type="ECO:0000313" key="4">
    <source>
        <dbReference type="Proteomes" id="UP000236655"/>
    </source>
</evidence>
<evidence type="ECO:0000256" key="1">
    <source>
        <dbReference type="SAM" id="Phobius"/>
    </source>
</evidence>
<dbReference type="AlphaFoldDB" id="A0A2I7N3M8"/>
<reference evidence="4" key="1">
    <citation type="submission" date="2017-11" db="EMBL/GenBank/DDBJ databases">
        <authorList>
            <person name="Chan K.G."/>
            <person name="Lee L.S."/>
        </authorList>
    </citation>
    <scope>NUCLEOTIDE SEQUENCE [LARGE SCALE GENOMIC DNA]</scope>
    <source>
        <strain evidence="4">DSM 100970</strain>
    </source>
</reference>
<keyword evidence="1" id="KW-0812">Transmembrane</keyword>
<gene>
    <name evidence="3" type="ORF">CUN60_01680</name>
</gene>
<evidence type="ECO:0000259" key="2">
    <source>
        <dbReference type="Pfam" id="PF02517"/>
    </source>
</evidence>
<feature type="transmembrane region" description="Helical" evidence="1">
    <location>
        <begin position="179"/>
        <end position="198"/>
    </location>
</feature>
<feature type="transmembrane region" description="Helical" evidence="1">
    <location>
        <begin position="70"/>
        <end position="88"/>
    </location>
</feature>
<dbReference type="KEGG" id="nba:CUN60_01680"/>
<feature type="transmembrane region" description="Helical" evidence="1">
    <location>
        <begin position="35"/>
        <end position="58"/>
    </location>
</feature>
<accession>A0A2I7N3M8</accession>
<dbReference type="Proteomes" id="UP000236655">
    <property type="component" value="Chromosome"/>
</dbReference>
<keyword evidence="1" id="KW-1133">Transmembrane helix</keyword>
<feature type="transmembrane region" description="Helical" evidence="1">
    <location>
        <begin position="108"/>
        <end position="128"/>
    </location>
</feature>
<organism evidence="3 4">
    <name type="scientific">Aquella oligotrophica</name>
    <dbReference type="NCBI Taxonomy" id="2067065"/>
    <lineage>
        <taxon>Bacteria</taxon>
        <taxon>Pseudomonadati</taxon>
        <taxon>Pseudomonadota</taxon>
        <taxon>Betaproteobacteria</taxon>
        <taxon>Neisseriales</taxon>
        <taxon>Neisseriaceae</taxon>
        <taxon>Aquella</taxon>
    </lineage>
</organism>
<keyword evidence="1" id="KW-0472">Membrane</keyword>
<evidence type="ECO:0000313" key="3">
    <source>
        <dbReference type="EMBL" id="AUR51067.1"/>
    </source>
</evidence>
<dbReference type="Pfam" id="PF02517">
    <property type="entry name" value="Rce1-like"/>
    <property type="match status" value="1"/>
</dbReference>
<dbReference type="InterPro" id="IPR003675">
    <property type="entry name" value="Rce1/LyrA-like_dom"/>
</dbReference>
<feature type="domain" description="CAAX prenyl protease 2/Lysostaphin resistance protein A-like" evidence="2">
    <location>
        <begin position="176"/>
        <end position="270"/>
    </location>
</feature>
<dbReference type="OrthoDB" id="5322702at2"/>
<dbReference type="GO" id="GO:0080120">
    <property type="term" value="P:CAAX-box protein maturation"/>
    <property type="evidence" value="ECO:0007669"/>
    <property type="project" value="UniProtKB-ARBA"/>
</dbReference>
<name>A0A2I7N3M8_9NEIS</name>
<sequence length="290" mass="33135">MDNFLLSLFLAILILSLWILPNVYAVAGTLLLAVYASYLNEISFSSVIIIMILTFAGYHFIQRDGDKSTVLRIILLMLVFWALFSEDYDGRILSWSGQLELLKSQQRFVINLNFEKILAAILLAAYQFNPKLSLKYWKEVFTSAWSILFLVYIVLLIPLIILLYFFMDFNIDSLHLSTLVLNAFLIAFAEEVLFRGILQNWLIQVIRIKIGPSLGWVAILIVSIVYGLFHVKFGVFIGFFSCFVGGAYGYIYRKSGKIEVAILMHFAISLTFCLVLAFYGLGNFLPVMIY</sequence>
<protein>
    <recommendedName>
        <fullName evidence="2">CAAX prenyl protease 2/Lysostaphin resistance protein A-like domain-containing protein</fullName>
    </recommendedName>
</protein>
<dbReference type="GO" id="GO:0004175">
    <property type="term" value="F:endopeptidase activity"/>
    <property type="evidence" value="ECO:0007669"/>
    <property type="project" value="UniProtKB-ARBA"/>
</dbReference>